<dbReference type="RefSeq" id="WP_095044618.1">
    <property type="nucleotide sequence ID" value="NZ_LN890655.1"/>
</dbReference>
<dbReference type="AlphaFoldDB" id="A0A160T8U6"/>
<evidence type="ECO:0000313" key="2">
    <source>
        <dbReference type="Proteomes" id="UP000215027"/>
    </source>
</evidence>
<organism evidence="1 2">
    <name type="scientific">Candidatus Promineifilum breve</name>
    <dbReference type="NCBI Taxonomy" id="1806508"/>
    <lineage>
        <taxon>Bacteria</taxon>
        <taxon>Bacillati</taxon>
        <taxon>Chloroflexota</taxon>
        <taxon>Ardenticatenia</taxon>
        <taxon>Candidatus Promineifilales</taxon>
        <taxon>Candidatus Promineifilaceae</taxon>
        <taxon>Candidatus Promineifilum</taxon>
    </lineage>
</organism>
<protein>
    <submittedName>
        <fullName evidence="1">Uncharacterized protein</fullName>
    </submittedName>
</protein>
<name>A0A160T8U6_9CHLR</name>
<keyword evidence="2" id="KW-1185">Reference proteome</keyword>
<sequence length="508" mass="55197">MLSLQIYTSSISGRLLADYGGRARGVRFSTNKRGFSACRVALVPMPVNEAFEAYEWPGTPHVVVSDGATGAAWEGRLEDIAIVEGGLSLTALGYARAMLDVPYTALWSKSSTSDWRAVTEQDRSAARPAQYEMDNNNRLYIAPRKDETYATGFGNVGELTLAAPHGGARNIVHFSADYSILLPSGWKARLLSCNFDFSGITVEATITGTGSLQTGTWALSTTARQRIIFSISNDSGSNSTITAETGVNYARLTAVRIKSASGSIYASDIAAGLRAYVSGINPAQLAASDALIAETALDLRDEIYEDAYPADILDRLALLHGYEWGVYEGRVLHFRRRGSAGRDWYVDTSGVPELQRSLEKVRNSAYAVYRAGDGATMRTATVNDPASWARYGITRRGAVGVQTTSASEAETHRDVWLRDRADMQARSRIEFDRVFDTAGGQWPLWAMRAGDTVTMRNLPPTLASGIDRIRTFRIGETNYDADSGEIDIAPDEPVPTLVTLVARRGAGL</sequence>
<dbReference type="EMBL" id="LN890655">
    <property type="protein sequence ID" value="CUS05400.2"/>
    <property type="molecule type" value="Genomic_DNA"/>
</dbReference>
<evidence type="ECO:0000313" key="1">
    <source>
        <dbReference type="EMBL" id="CUS05400.2"/>
    </source>
</evidence>
<dbReference type="KEGG" id="pbf:CFX0092_A3522"/>
<accession>A0A160T8U6</accession>
<gene>
    <name evidence="1" type="ORF">CFX0092_A3522</name>
</gene>
<dbReference type="Proteomes" id="UP000215027">
    <property type="component" value="Chromosome I"/>
</dbReference>
<dbReference type="OrthoDB" id="169346at2"/>
<proteinExistence type="predicted"/>
<reference evidence="1" key="1">
    <citation type="submission" date="2016-01" db="EMBL/GenBank/DDBJ databases">
        <authorList>
            <person name="Mcilroy J.S."/>
            <person name="Karst M S."/>
            <person name="Albertsen M."/>
        </authorList>
    </citation>
    <scope>NUCLEOTIDE SEQUENCE</scope>
    <source>
        <strain evidence="1">Cfx-K</strain>
    </source>
</reference>